<proteinExistence type="predicted"/>
<feature type="non-terminal residue" evidence="1">
    <location>
        <position position="49"/>
    </location>
</feature>
<organism evidence="1 2">
    <name type="scientific">Heterotrigona itama</name>
    <dbReference type="NCBI Taxonomy" id="395501"/>
    <lineage>
        <taxon>Eukaryota</taxon>
        <taxon>Metazoa</taxon>
        <taxon>Ecdysozoa</taxon>
        <taxon>Arthropoda</taxon>
        <taxon>Hexapoda</taxon>
        <taxon>Insecta</taxon>
        <taxon>Pterygota</taxon>
        <taxon>Neoptera</taxon>
        <taxon>Endopterygota</taxon>
        <taxon>Hymenoptera</taxon>
        <taxon>Apocrita</taxon>
        <taxon>Aculeata</taxon>
        <taxon>Apoidea</taxon>
        <taxon>Anthophila</taxon>
        <taxon>Apidae</taxon>
        <taxon>Heterotrigona</taxon>
    </lineage>
</organism>
<reference evidence="1" key="1">
    <citation type="submission" date="2020-07" db="EMBL/GenBank/DDBJ databases">
        <authorList>
            <person name="Nazaruddin N."/>
        </authorList>
    </citation>
    <scope>NUCLEOTIDE SEQUENCE</scope>
</reference>
<gene>
    <name evidence="1" type="ORF">MHI_LOCUS46273</name>
</gene>
<feature type="non-terminal residue" evidence="1">
    <location>
        <position position="1"/>
    </location>
</feature>
<evidence type="ECO:0000313" key="2">
    <source>
        <dbReference type="Proteomes" id="UP000752696"/>
    </source>
</evidence>
<dbReference type="AlphaFoldDB" id="A0A6V7GXT7"/>
<comment type="caution">
    <text evidence="1">The sequence shown here is derived from an EMBL/GenBank/DDBJ whole genome shotgun (WGS) entry which is preliminary data.</text>
</comment>
<keyword evidence="2" id="KW-1185">Reference proteome</keyword>
<dbReference type="Proteomes" id="UP000752696">
    <property type="component" value="Unassembled WGS sequence"/>
</dbReference>
<evidence type="ECO:0000313" key="1">
    <source>
        <dbReference type="EMBL" id="CAD1468471.1"/>
    </source>
</evidence>
<protein>
    <submittedName>
        <fullName evidence="1">Uncharacterized protein</fullName>
    </submittedName>
</protein>
<dbReference type="EMBL" id="CAJDYZ010000594">
    <property type="protein sequence ID" value="CAD1468471.1"/>
    <property type="molecule type" value="Genomic_DNA"/>
</dbReference>
<accession>A0A6V7GXT7</accession>
<sequence length="49" mass="5714">YVFGCDFSLKKEQPIEVARSRSIDYIITDLKYDRSNREPAFGAFPSARR</sequence>
<name>A0A6V7GXT7_9HYME</name>